<keyword evidence="11" id="KW-1185">Reference proteome</keyword>
<dbReference type="PANTHER" id="PTHR43394:SF1">
    <property type="entry name" value="ATP-BINDING CASSETTE SUB-FAMILY B MEMBER 10, MITOCHONDRIAL"/>
    <property type="match status" value="1"/>
</dbReference>
<dbReference type="PROSITE" id="PS00211">
    <property type="entry name" value="ABC_TRANSPORTER_1"/>
    <property type="match status" value="1"/>
</dbReference>
<dbReference type="EMBL" id="JBHMDO010000022">
    <property type="protein sequence ID" value="MFB9326728.1"/>
    <property type="molecule type" value="Genomic_DNA"/>
</dbReference>
<proteinExistence type="predicted"/>
<keyword evidence="3" id="KW-0547">Nucleotide-binding</keyword>
<feature type="domain" description="ABC transmembrane type-1" evidence="9">
    <location>
        <begin position="16"/>
        <end position="298"/>
    </location>
</feature>
<dbReference type="Gene3D" id="1.20.1560.10">
    <property type="entry name" value="ABC transporter type 1, transmembrane domain"/>
    <property type="match status" value="1"/>
</dbReference>
<feature type="domain" description="ABC transporter" evidence="8">
    <location>
        <begin position="363"/>
        <end position="599"/>
    </location>
</feature>
<dbReference type="PANTHER" id="PTHR43394">
    <property type="entry name" value="ATP-DEPENDENT PERMEASE MDL1, MITOCHONDRIAL"/>
    <property type="match status" value="1"/>
</dbReference>
<dbReference type="InterPro" id="IPR003593">
    <property type="entry name" value="AAA+_ATPase"/>
</dbReference>
<dbReference type="CDD" id="cd18548">
    <property type="entry name" value="ABC_6TM_Tm287_like"/>
    <property type="match status" value="1"/>
</dbReference>
<evidence type="ECO:0000259" key="8">
    <source>
        <dbReference type="PROSITE" id="PS50893"/>
    </source>
</evidence>
<name>A0ABV5KQR2_9BACL</name>
<dbReference type="PROSITE" id="PS50893">
    <property type="entry name" value="ABC_TRANSPORTER_2"/>
    <property type="match status" value="1"/>
</dbReference>
<evidence type="ECO:0000313" key="11">
    <source>
        <dbReference type="Proteomes" id="UP001589747"/>
    </source>
</evidence>
<dbReference type="InterPro" id="IPR017871">
    <property type="entry name" value="ABC_transporter-like_CS"/>
</dbReference>
<dbReference type="PROSITE" id="PS50929">
    <property type="entry name" value="ABC_TM1F"/>
    <property type="match status" value="1"/>
</dbReference>
<dbReference type="SMART" id="SM00382">
    <property type="entry name" value="AAA"/>
    <property type="match status" value="1"/>
</dbReference>
<dbReference type="InterPro" id="IPR039421">
    <property type="entry name" value="Type_1_exporter"/>
</dbReference>
<evidence type="ECO:0000256" key="7">
    <source>
        <dbReference type="SAM" id="Phobius"/>
    </source>
</evidence>
<sequence>MLKLMRYLKPYWWTALLAPLFMLLEVIMDLLQPRLMASIVNDGVTAGDLDHIVRTGLIMLGVALVGLIGGVGCTVFSTQASQRFGTDLRQSLFAKIQSLSAPSLDRFGSGSLVTRLTGDIAQMQQMVLVTLRIVARCLFLAVGSIVMAVLISPKLSLILLAMIPVLVVFLVIMTKLTVPLYGAVQEKLDGVNAVLQENLSGIRVVKAFVRGDYEERRFGEANGRFLAASLKAARVAALNGPLMSVILNFSIVVALWYGGGLTEKGLLEVGSLAAFLAYVTELLFAIVGLGGQLMVIARAKASAARLVELLDARSDKAMDQRSAEQAVGLGASLTREANGEAWESAADRRAFDSGTRNARRGSLEFRRVGFAYGGASGQRVLVDIDFQAEPGETIGIVGVNGAGKSTLISLIPRLYEATEGQILIDGTDIRDIAPEELHRQVGVVLQQALLFTGTIRDNIRYGKPDATDEEIIAAARAAQAHDFIAALPHGYDTELGQRGVNLSGGQKQRISIARSLLTKPRILILDDCTSAVDLNTDRRIRQSLQTLMQETTCLIIGQRIASIEHADRILVLEDGRITASGTHEELLRRSRLYRDIAASQQGA</sequence>
<dbReference type="InterPro" id="IPR011527">
    <property type="entry name" value="ABC1_TM_dom"/>
</dbReference>
<feature type="transmembrane region" description="Helical" evidence="7">
    <location>
        <begin position="133"/>
        <end position="151"/>
    </location>
</feature>
<evidence type="ECO:0000259" key="9">
    <source>
        <dbReference type="PROSITE" id="PS50929"/>
    </source>
</evidence>
<reference evidence="10 11" key="1">
    <citation type="submission" date="2024-09" db="EMBL/GenBank/DDBJ databases">
        <authorList>
            <person name="Sun Q."/>
            <person name="Mori K."/>
        </authorList>
    </citation>
    <scope>NUCLEOTIDE SEQUENCE [LARGE SCALE GENOMIC DNA]</scope>
    <source>
        <strain evidence="10 11">TISTR 2452</strain>
    </source>
</reference>
<evidence type="ECO:0000256" key="4">
    <source>
        <dbReference type="ARBA" id="ARBA00022840"/>
    </source>
</evidence>
<feature type="transmembrane region" description="Helical" evidence="7">
    <location>
        <begin position="235"/>
        <end position="257"/>
    </location>
</feature>
<keyword evidence="6 7" id="KW-0472">Membrane</keyword>
<dbReference type="Pfam" id="PF00664">
    <property type="entry name" value="ABC_membrane"/>
    <property type="match status" value="1"/>
</dbReference>
<dbReference type="SUPFAM" id="SSF52540">
    <property type="entry name" value="P-loop containing nucleoside triphosphate hydrolases"/>
    <property type="match status" value="1"/>
</dbReference>
<evidence type="ECO:0000256" key="2">
    <source>
        <dbReference type="ARBA" id="ARBA00022692"/>
    </source>
</evidence>
<organism evidence="10 11">
    <name type="scientific">Paenibacillus aurantiacus</name>
    <dbReference type="NCBI Taxonomy" id="1936118"/>
    <lineage>
        <taxon>Bacteria</taxon>
        <taxon>Bacillati</taxon>
        <taxon>Bacillota</taxon>
        <taxon>Bacilli</taxon>
        <taxon>Bacillales</taxon>
        <taxon>Paenibacillaceae</taxon>
        <taxon>Paenibacillus</taxon>
    </lineage>
</organism>
<dbReference type="Gene3D" id="3.40.50.300">
    <property type="entry name" value="P-loop containing nucleotide triphosphate hydrolases"/>
    <property type="match status" value="1"/>
</dbReference>
<feature type="transmembrane region" description="Helical" evidence="7">
    <location>
        <begin position="157"/>
        <end position="178"/>
    </location>
</feature>
<feature type="transmembrane region" description="Helical" evidence="7">
    <location>
        <begin position="12"/>
        <end position="31"/>
    </location>
</feature>
<protein>
    <submittedName>
        <fullName evidence="10">ABC transporter ATP-binding protein</fullName>
    </submittedName>
</protein>
<evidence type="ECO:0000313" key="10">
    <source>
        <dbReference type="EMBL" id="MFB9326728.1"/>
    </source>
</evidence>
<dbReference type="RefSeq" id="WP_377494295.1">
    <property type="nucleotide sequence ID" value="NZ_JBHMDO010000022.1"/>
</dbReference>
<gene>
    <name evidence="10" type="ORF">ACFFSY_12455</name>
</gene>
<dbReference type="Proteomes" id="UP001589747">
    <property type="component" value="Unassembled WGS sequence"/>
</dbReference>
<dbReference type="GO" id="GO:0005524">
    <property type="term" value="F:ATP binding"/>
    <property type="evidence" value="ECO:0007669"/>
    <property type="project" value="UniProtKB-KW"/>
</dbReference>
<dbReference type="InterPro" id="IPR036640">
    <property type="entry name" value="ABC1_TM_sf"/>
</dbReference>
<keyword evidence="4 10" id="KW-0067">ATP-binding</keyword>
<evidence type="ECO:0000256" key="5">
    <source>
        <dbReference type="ARBA" id="ARBA00022989"/>
    </source>
</evidence>
<dbReference type="Pfam" id="PF00005">
    <property type="entry name" value="ABC_tran"/>
    <property type="match status" value="1"/>
</dbReference>
<keyword evidence="2 7" id="KW-0812">Transmembrane</keyword>
<accession>A0ABV5KQR2</accession>
<feature type="transmembrane region" description="Helical" evidence="7">
    <location>
        <begin position="51"/>
        <end position="76"/>
    </location>
</feature>
<dbReference type="InterPro" id="IPR003439">
    <property type="entry name" value="ABC_transporter-like_ATP-bd"/>
</dbReference>
<keyword evidence="5 7" id="KW-1133">Transmembrane helix</keyword>
<comment type="caution">
    <text evidence="10">The sequence shown here is derived from an EMBL/GenBank/DDBJ whole genome shotgun (WGS) entry which is preliminary data.</text>
</comment>
<comment type="subcellular location">
    <subcellularLocation>
        <location evidence="1">Cell membrane</location>
        <topology evidence="1">Multi-pass membrane protein</topology>
    </subcellularLocation>
</comment>
<dbReference type="SUPFAM" id="SSF90123">
    <property type="entry name" value="ABC transporter transmembrane region"/>
    <property type="match status" value="1"/>
</dbReference>
<evidence type="ECO:0000256" key="1">
    <source>
        <dbReference type="ARBA" id="ARBA00004651"/>
    </source>
</evidence>
<dbReference type="InterPro" id="IPR027417">
    <property type="entry name" value="P-loop_NTPase"/>
</dbReference>
<evidence type="ECO:0000256" key="6">
    <source>
        <dbReference type="ARBA" id="ARBA00023136"/>
    </source>
</evidence>
<evidence type="ECO:0000256" key="3">
    <source>
        <dbReference type="ARBA" id="ARBA00022741"/>
    </source>
</evidence>
<feature type="transmembrane region" description="Helical" evidence="7">
    <location>
        <begin position="269"/>
        <end position="296"/>
    </location>
</feature>